<evidence type="ECO:0000313" key="10">
    <source>
        <dbReference type="Proteomes" id="UP000239814"/>
    </source>
</evidence>
<evidence type="ECO:0000259" key="8">
    <source>
        <dbReference type="Pfam" id="PF22837"/>
    </source>
</evidence>
<dbReference type="GO" id="GO:0006304">
    <property type="term" value="P:DNA modification"/>
    <property type="evidence" value="ECO:0007669"/>
    <property type="project" value="InterPro"/>
</dbReference>
<keyword evidence="4 9" id="KW-0808">Transferase</keyword>
<dbReference type="Proteomes" id="UP000239814">
    <property type="component" value="Chromosome"/>
</dbReference>
<dbReference type="Gene3D" id="3.40.50.150">
    <property type="entry name" value="Vaccinia Virus protein VP39"/>
    <property type="match status" value="1"/>
</dbReference>
<dbReference type="PROSITE" id="PS00092">
    <property type="entry name" value="N6_MTASE"/>
    <property type="match status" value="1"/>
</dbReference>
<dbReference type="PRINTS" id="PR00507">
    <property type="entry name" value="N12N6MTFRASE"/>
</dbReference>
<dbReference type="InterPro" id="IPR050953">
    <property type="entry name" value="N4_N6_ade-DNA_methylase"/>
</dbReference>
<gene>
    <name evidence="9" type="ORF">C6V83_04595</name>
</gene>
<dbReference type="EMBL" id="CP027433">
    <property type="protein sequence ID" value="AVL99669.1"/>
    <property type="molecule type" value="Genomic_DNA"/>
</dbReference>
<dbReference type="PANTHER" id="PTHR33841:SF5">
    <property type="entry name" value="DNA METHYLASE (MODIFICATION METHYLASE) (METHYLTRANSFERASE)-RELATED"/>
    <property type="match status" value="1"/>
</dbReference>
<evidence type="ECO:0000256" key="6">
    <source>
        <dbReference type="ARBA" id="ARBA00047942"/>
    </source>
</evidence>
<dbReference type="EC" id="2.1.1.72" evidence="2"/>
<dbReference type="AlphaFoldDB" id="A0A2S0KDB7"/>
<dbReference type="Pfam" id="PF22837">
    <property type="entry name" value="M_Eco57I_C"/>
    <property type="match status" value="1"/>
</dbReference>
<dbReference type="InterPro" id="IPR029063">
    <property type="entry name" value="SAM-dependent_MTases_sf"/>
</dbReference>
<comment type="catalytic activity">
    <reaction evidence="6">
        <text>a 2'-deoxyadenosine in DNA + S-adenosyl-L-methionine = an N(6)-methyl-2'-deoxyadenosine in DNA + S-adenosyl-L-homocysteine + H(+)</text>
        <dbReference type="Rhea" id="RHEA:15197"/>
        <dbReference type="Rhea" id="RHEA-COMP:12418"/>
        <dbReference type="Rhea" id="RHEA-COMP:12419"/>
        <dbReference type="ChEBI" id="CHEBI:15378"/>
        <dbReference type="ChEBI" id="CHEBI:57856"/>
        <dbReference type="ChEBI" id="CHEBI:59789"/>
        <dbReference type="ChEBI" id="CHEBI:90615"/>
        <dbReference type="ChEBI" id="CHEBI:90616"/>
        <dbReference type="EC" id="2.1.1.72"/>
    </reaction>
</comment>
<feature type="domain" description="Type II methyltransferase M.TaqI-like" evidence="7">
    <location>
        <begin position="109"/>
        <end position="214"/>
    </location>
</feature>
<evidence type="ECO:0000313" key="9">
    <source>
        <dbReference type="EMBL" id="AVL99669.1"/>
    </source>
</evidence>
<dbReference type="GO" id="GO:0003676">
    <property type="term" value="F:nucleic acid binding"/>
    <property type="evidence" value="ECO:0007669"/>
    <property type="project" value="InterPro"/>
</dbReference>
<evidence type="ECO:0000256" key="1">
    <source>
        <dbReference type="ARBA" id="ARBA00006594"/>
    </source>
</evidence>
<dbReference type="InterPro" id="IPR054520">
    <property type="entry name" value="M_Eco57I_C"/>
</dbReference>
<dbReference type="RefSeq" id="WP_105941404.1">
    <property type="nucleotide sequence ID" value="NZ_CP027433.1"/>
</dbReference>
<accession>A0A2S0KDB7</accession>
<sequence length="563" mass="59441">MIVTGEGPVPASADDTAPRRKARGAFFTPPEVADFMTAWAVRDGADRVLEPSAGDAEFMVAAARRLRALGPEGRAPEVHGVEIHPPSAGEAVRRVRAVGGEPVLTVGDFFAVEPSAGYDAVIGNPPYIRFQDFAGEPRARARRAALRAGVALSGLASSWAAFTVHAMQFLRPGGRLALVLPGELMSVNYAAPVRRHLFQSFSSVELVLFDEQLFPDAETEVVLVLADGYGAGPADHAVVRPVRDAAALADSASGRRWRPADPAGKWTGGLVDPYALEALTAAAGAGDFAELSQWGETTLGMVTGNNRFFTMPPERAAALGFAARELLTVSPPGSAHLRGLELTESGLSALGEAGKSTRLFAPGARPSAAAKRYIDTGEALGVDTAYKCRVRSPWYRVPLLDPADLLLTCMNADTPRLTTNAAGARHLNSVHGVYLREEVRDLGRRLLPLASLNSVTLLHAELVGRSYGGGILKMEPREADGWLQPAPATIEARADALTAVRSRVAATLAARDLAGAVALVDEVLFGGGRAGESAPLDVSGLAAVRRARAELATRRAERGRRRA</sequence>
<evidence type="ECO:0000256" key="4">
    <source>
        <dbReference type="ARBA" id="ARBA00022679"/>
    </source>
</evidence>
<dbReference type="CDD" id="cd02440">
    <property type="entry name" value="AdoMet_MTases"/>
    <property type="match status" value="1"/>
</dbReference>
<dbReference type="PANTHER" id="PTHR33841">
    <property type="entry name" value="DNA METHYLTRANSFERASE YEEA-RELATED"/>
    <property type="match status" value="1"/>
</dbReference>
<reference evidence="9 10" key="1">
    <citation type="submission" date="2018-03" db="EMBL/GenBank/DDBJ databases">
        <title>Characteristics and genome of n-alkane degrading marine bacteria Gordonia iterans isolated from crude oil contaminated in Tae-an, South Korea.</title>
        <authorList>
            <person name="Lee S.-S."/>
            <person name="Kim H."/>
        </authorList>
    </citation>
    <scope>NUCLEOTIDE SEQUENCE [LARGE SCALE GENOMIC DNA]</scope>
    <source>
        <strain evidence="9 10">Co17</strain>
    </source>
</reference>
<comment type="similarity">
    <text evidence="1">Belongs to the N(4)/N(6)-methyltransferase family.</text>
</comment>
<name>A0A2S0KDB7_9ACTN</name>
<dbReference type="GO" id="GO:0032259">
    <property type="term" value="P:methylation"/>
    <property type="evidence" value="ECO:0007669"/>
    <property type="project" value="UniProtKB-KW"/>
</dbReference>
<dbReference type="GO" id="GO:0009007">
    <property type="term" value="F:site-specific DNA-methyltransferase (adenine-specific) activity"/>
    <property type="evidence" value="ECO:0007669"/>
    <property type="project" value="UniProtKB-EC"/>
</dbReference>
<dbReference type="InterPro" id="IPR011639">
    <property type="entry name" value="MethylTrfase_TaqI-like_dom"/>
</dbReference>
<dbReference type="REBASE" id="246110">
    <property type="entry name" value="M.GitC017ORF4595P"/>
</dbReference>
<dbReference type="SUPFAM" id="SSF53335">
    <property type="entry name" value="S-adenosyl-L-methionine-dependent methyltransferases"/>
    <property type="match status" value="1"/>
</dbReference>
<keyword evidence="10" id="KW-1185">Reference proteome</keyword>
<organism evidence="9 10">
    <name type="scientific">Gordonia iterans</name>
    <dbReference type="NCBI Taxonomy" id="1004901"/>
    <lineage>
        <taxon>Bacteria</taxon>
        <taxon>Bacillati</taxon>
        <taxon>Actinomycetota</taxon>
        <taxon>Actinomycetes</taxon>
        <taxon>Mycobacteriales</taxon>
        <taxon>Gordoniaceae</taxon>
        <taxon>Gordonia</taxon>
    </lineage>
</organism>
<dbReference type="InterPro" id="IPR002052">
    <property type="entry name" value="DNA_methylase_N6_adenine_CS"/>
</dbReference>
<evidence type="ECO:0000256" key="2">
    <source>
        <dbReference type="ARBA" id="ARBA00011900"/>
    </source>
</evidence>
<dbReference type="KEGG" id="git:C6V83_04595"/>
<proteinExistence type="inferred from homology"/>
<feature type="domain" description="Type II methyltransferase M.Eco57I C-terminal" evidence="8">
    <location>
        <begin position="264"/>
        <end position="524"/>
    </location>
</feature>
<dbReference type="OrthoDB" id="32195at2"/>
<evidence type="ECO:0000259" key="7">
    <source>
        <dbReference type="Pfam" id="PF07669"/>
    </source>
</evidence>
<keyword evidence="5" id="KW-0949">S-adenosyl-L-methionine</keyword>
<dbReference type="Pfam" id="PF07669">
    <property type="entry name" value="Eco57I"/>
    <property type="match status" value="1"/>
</dbReference>
<evidence type="ECO:0000256" key="3">
    <source>
        <dbReference type="ARBA" id="ARBA00022603"/>
    </source>
</evidence>
<evidence type="ECO:0000256" key="5">
    <source>
        <dbReference type="ARBA" id="ARBA00022691"/>
    </source>
</evidence>
<protein>
    <recommendedName>
        <fullName evidence="2">site-specific DNA-methyltransferase (adenine-specific)</fullName>
        <ecNumber evidence="2">2.1.1.72</ecNumber>
    </recommendedName>
</protein>
<keyword evidence="3 9" id="KW-0489">Methyltransferase</keyword>